<keyword evidence="4 8" id="KW-0285">Flavoprotein</keyword>
<dbReference type="Pfam" id="PF03441">
    <property type="entry name" value="FAD_binding_7"/>
    <property type="match status" value="1"/>
</dbReference>
<dbReference type="InterPro" id="IPR036134">
    <property type="entry name" value="Crypto/Photolyase_FAD-like_sf"/>
</dbReference>
<dbReference type="InterPro" id="IPR002081">
    <property type="entry name" value="Cryptochrome/DNA_photolyase_1"/>
</dbReference>
<organism evidence="12 13">
    <name type="scientific">Ferruginivarius sediminum</name>
    <dbReference type="NCBI Taxonomy" id="2661937"/>
    <lineage>
        <taxon>Bacteria</taxon>
        <taxon>Pseudomonadati</taxon>
        <taxon>Pseudomonadota</taxon>
        <taxon>Alphaproteobacteria</taxon>
        <taxon>Rhodospirillales</taxon>
        <taxon>Rhodospirillaceae</taxon>
        <taxon>Ferruginivarius</taxon>
    </lineage>
</organism>
<dbReference type="Gene3D" id="1.10.579.10">
    <property type="entry name" value="DNA Cyclobutane Dipyrimidine Photolyase, subunit A, domain 3"/>
    <property type="match status" value="1"/>
</dbReference>
<dbReference type="InterPro" id="IPR018394">
    <property type="entry name" value="DNA_photolyase_1_CS_C"/>
</dbReference>
<dbReference type="GO" id="GO:0003677">
    <property type="term" value="F:DNA binding"/>
    <property type="evidence" value="ECO:0007669"/>
    <property type="project" value="TreeGrafter"/>
</dbReference>
<proteinExistence type="inferred from homology"/>
<feature type="site" description="Electron transfer via tryptophanyl radical" evidence="9">
    <location>
        <position position="312"/>
    </location>
</feature>
<dbReference type="SUPFAM" id="SSF48173">
    <property type="entry name" value="Cryptochrome/photolyase FAD-binding domain"/>
    <property type="match status" value="1"/>
</dbReference>
<evidence type="ECO:0000256" key="5">
    <source>
        <dbReference type="ARBA" id="ARBA00022827"/>
    </source>
</evidence>
<dbReference type="PROSITE" id="PS00691">
    <property type="entry name" value="DNA_PHOTOLYASES_1_2"/>
    <property type="match status" value="1"/>
</dbReference>
<comment type="similarity">
    <text evidence="10">Belongs to the DNA photolyase family.</text>
</comment>
<feature type="binding site" evidence="8">
    <location>
        <begin position="239"/>
        <end position="243"/>
    </location>
    <ligand>
        <name>FAD</name>
        <dbReference type="ChEBI" id="CHEBI:57692"/>
    </ligand>
</feature>
<keyword evidence="6 10" id="KW-0157">Chromophore</keyword>
<keyword evidence="13" id="KW-1185">Reference proteome</keyword>
<keyword evidence="5 8" id="KW-0274">FAD</keyword>
<dbReference type="AlphaFoldDB" id="A0A369T9M0"/>
<evidence type="ECO:0000256" key="4">
    <source>
        <dbReference type="ARBA" id="ARBA00022630"/>
    </source>
</evidence>
<feature type="site" description="Electron transfer via tryptophanyl radical" evidence="9">
    <location>
        <position position="365"/>
    </location>
</feature>
<protein>
    <recommendedName>
        <fullName evidence="3">Deoxyribodipyrimidine photo-lyase</fullName>
        <ecNumber evidence="2">4.1.99.3</ecNumber>
    </recommendedName>
</protein>
<feature type="domain" description="Photolyase/cryptochrome alpha/beta" evidence="11">
    <location>
        <begin position="5"/>
        <end position="134"/>
    </location>
</feature>
<name>A0A369T9M0_9PROT</name>
<dbReference type="PROSITE" id="PS51645">
    <property type="entry name" value="PHR_CRY_ALPHA_BETA"/>
    <property type="match status" value="1"/>
</dbReference>
<dbReference type="SUPFAM" id="SSF52425">
    <property type="entry name" value="Cryptochrome/photolyase, N-terminal domain"/>
    <property type="match status" value="1"/>
</dbReference>
<accession>A0A369T9M0</accession>
<evidence type="ECO:0000256" key="2">
    <source>
        <dbReference type="ARBA" id="ARBA00013149"/>
    </source>
</evidence>
<dbReference type="Gene3D" id="3.40.50.620">
    <property type="entry name" value="HUPs"/>
    <property type="match status" value="1"/>
</dbReference>
<evidence type="ECO:0000256" key="1">
    <source>
        <dbReference type="ARBA" id="ARBA00001932"/>
    </source>
</evidence>
<dbReference type="PANTHER" id="PTHR11455">
    <property type="entry name" value="CRYPTOCHROME"/>
    <property type="match status" value="1"/>
</dbReference>
<dbReference type="FunFam" id="1.10.579.10:FF:000003">
    <property type="entry name" value="Deoxyribodipyrimidine photo-lyase"/>
    <property type="match status" value="1"/>
</dbReference>
<evidence type="ECO:0000256" key="3">
    <source>
        <dbReference type="ARBA" id="ARBA00014046"/>
    </source>
</evidence>
<dbReference type="InterPro" id="IPR006050">
    <property type="entry name" value="DNA_photolyase_N"/>
</dbReference>
<reference evidence="12 13" key="1">
    <citation type="submission" date="2018-07" db="EMBL/GenBank/DDBJ databases">
        <title>Venubactetium sediminum gen. nov., sp. nov., isolated from a marine solar saltern.</title>
        <authorList>
            <person name="Wang S."/>
        </authorList>
    </citation>
    <scope>NUCLEOTIDE SEQUENCE [LARGE SCALE GENOMIC DNA]</scope>
    <source>
        <strain evidence="12 13">WD2A32</strain>
    </source>
</reference>
<dbReference type="EC" id="4.1.99.3" evidence="2"/>
<evidence type="ECO:0000256" key="7">
    <source>
        <dbReference type="ARBA" id="ARBA00033999"/>
    </source>
</evidence>
<dbReference type="EMBL" id="QPMH01000019">
    <property type="protein sequence ID" value="RDD60867.1"/>
    <property type="molecule type" value="Genomic_DNA"/>
</dbReference>
<dbReference type="RefSeq" id="WP_114583263.1">
    <property type="nucleotide sequence ID" value="NZ_QPMH01000019.1"/>
</dbReference>
<evidence type="ECO:0000259" key="11">
    <source>
        <dbReference type="PROSITE" id="PS51645"/>
    </source>
</evidence>
<comment type="catalytic activity">
    <reaction evidence="7">
        <text>cyclobutadipyrimidine (in DNA) = 2 pyrimidine residues (in DNA).</text>
        <dbReference type="EC" id="4.1.99.3"/>
    </reaction>
</comment>
<sequence>MTHPAPSIVWFRSDLRLADNPALTRAVEAGRPIIPVFILDDEAPGRYRPGGATRWWLHYSLRALADSLAGKGARLILRRGPAETELPRLVKETGAGAIFWNRLYEPWANERDARIKTELRQRGCEVESFNARLLAEPWVPKTGGGEPYRVFTPFWKALVALGEPEPPLPAPPRIEAGPAVAGDELEDWALTPSAPDWAGGLRESWTPGETGALGRLDAFLDGDIATYKDARNRPDKPATSRLSPHLRWGEVSPRQIWHAVRHRIEAAGGGAESSAWSFLRELGWREFSYHLLYWWPDLPERTWKEQFLDFPWAEDEAGYRAWTKGQTGYPMVDAGIRELWHTGWMHNRARMIAASFLVKDLLIPWQKGERWFWDTLVDADLANNAASWQWVAGCGADAAPYFRIFNPLTQGRKFDPNGDYVRRWIPELARLPDAHIHAPWAAPQQTLDAAGVRLGETYPVPIVDHQAARKRALEAFERIKKQAA</sequence>
<comment type="cofactor">
    <cofactor evidence="8">
        <name>FAD</name>
        <dbReference type="ChEBI" id="CHEBI:57692"/>
    </cofactor>
    <text evidence="8">Binds 1 FAD per subunit.</text>
</comment>
<dbReference type="GO" id="GO:0009416">
    <property type="term" value="P:response to light stimulus"/>
    <property type="evidence" value="ECO:0007669"/>
    <property type="project" value="TreeGrafter"/>
</dbReference>
<feature type="binding site" evidence="8">
    <location>
        <position position="278"/>
    </location>
    <ligand>
        <name>FAD</name>
        <dbReference type="ChEBI" id="CHEBI:57692"/>
    </ligand>
</feature>
<gene>
    <name evidence="12" type="ORF">DRB17_16180</name>
</gene>
<dbReference type="InterPro" id="IPR005101">
    <property type="entry name" value="Cryptochr/Photolyase_FAD-bd"/>
</dbReference>
<evidence type="ECO:0000313" key="12">
    <source>
        <dbReference type="EMBL" id="RDD60867.1"/>
    </source>
</evidence>
<evidence type="ECO:0000256" key="6">
    <source>
        <dbReference type="ARBA" id="ARBA00022991"/>
    </source>
</evidence>
<evidence type="ECO:0000256" key="9">
    <source>
        <dbReference type="PIRSR" id="PIRSR602081-2"/>
    </source>
</evidence>
<dbReference type="GO" id="GO:0071949">
    <property type="term" value="F:FAD binding"/>
    <property type="evidence" value="ECO:0007669"/>
    <property type="project" value="TreeGrafter"/>
</dbReference>
<feature type="binding site" evidence="8">
    <location>
        <position position="227"/>
    </location>
    <ligand>
        <name>FAD</name>
        <dbReference type="ChEBI" id="CHEBI:57692"/>
    </ligand>
</feature>
<dbReference type="PRINTS" id="PR00147">
    <property type="entry name" value="DNAPHOTLYASE"/>
</dbReference>
<evidence type="ECO:0000256" key="8">
    <source>
        <dbReference type="PIRSR" id="PIRSR602081-1"/>
    </source>
</evidence>
<keyword evidence="12" id="KW-0456">Lyase</keyword>
<evidence type="ECO:0000256" key="10">
    <source>
        <dbReference type="RuleBase" id="RU004182"/>
    </source>
</evidence>
<dbReference type="GO" id="GO:0003904">
    <property type="term" value="F:deoxyribodipyrimidine photo-lyase activity"/>
    <property type="evidence" value="ECO:0007669"/>
    <property type="project" value="UniProtKB-EC"/>
</dbReference>
<dbReference type="Pfam" id="PF00875">
    <property type="entry name" value="DNA_photolyase"/>
    <property type="match status" value="1"/>
</dbReference>
<comment type="caution">
    <text evidence="12">The sequence shown here is derived from an EMBL/GenBank/DDBJ whole genome shotgun (WGS) entry which is preliminary data.</text>
</comment>
<dbReference type="Proteomes" id="UP000253941">
    <property type="component" value="Unassembled WGS sequence"/>
</dbReference>
<dbReference type="Gene3D" id="1.25.40.80">
    <property type="match status" value="1"/>
</dbReference>
<dbReference type="PANTHER" id="PTHR11455:SF9">
    <property type="entry name" value="CRYPTOCHROME CIRCADIAN CLOCK 5 ISOFORM X1"/>
    <property type="match status" value="1"/>
</dbReference>
<feature type="binding site" evidence="8">
    <location>
        <begin position="378"/>
        <end position="380"/>
    </location>
    <ligand>
        <name>FAD</name>
        <dbReference type="ChEBI" id="CHEBI:57692"/>
    </ligand>
</feature>
<evidence type="ECO:0000313" key="13">
    <source>
        <dbReference type="Proteomes" id="UP000253941"/>
    </source>
</evidence>
<comment type="cofactor">
    <cofactor evidence="1">
        <name>(6R)-5,10-methylene-5,6,7,8-tetrahydrofolate</name>
        <dbReference type="ChEBI" id="CHEBI:15636"/>
    </cofactor>
</comment>
<feature type="site" description="Electron transfer via tryptophanyl radical" evidence="9">
    <location>
        <position position="388"/>
    </location>
</feature>
<dbReference type="InterPro" id="IPR036155">
    <property type="entry name" value="Crypto/Photolyase_N_sf"/>
</dbReference>
<dbReference type="GO" id="GO:0000719">
    <property type="term" value="P:photoreactive repair"/>
    <property type="evidence" value="ECO:0007669"/>
    <property type="project" value="UniProtKB-ARBA"/>
</dbReference>
<dbReference type="InterPro" id="IPR014729">
    <property type="entry name" value="Rossmann-like_a/b/a_fold"/>
</dbReference>